<dbReference type="InterPro" id="IPR001878">
    <property type="entry name" value="Znf_CCHC"/>
</dbReference>
<dbReference type="Pfam" id="PF17919">
    <property type="entry name" value="RT_RNaseH_2"/>
    <property type="match status" value="1"/>
</dbReference>
<feature type="domain" description="Reverse transcriptase" evidence="5">
    <location>
        <begin position="525"/>
        <end position="703"/>
    </location>
</feature>
<dbReference type="Proteomes" id="UP001249851">
    <property type="component" value="Unassembled WGS sequence"/>
</dbReference>
<dbReference type="CDD" id="cd01647">
    <property type="entry name" value="RT_LTR"/>
    <property type="match status" value="1"/>
</dbReference>
<dbReference type="InterPro" id="IPR001584">
    <property type="entry name" value="Integrase_cat-core"/>
</dbReference>
<dbReference type="FunFam" id="1.10.340.70:FF:000003">
    <property type="entry name" value="Protein CBG25708"/>
    <property type="match status" value="1"/>
</dbReference>
<reference evidence="7" key="1">
    <citation type="journal article" date="2023" name="G3 (Bethesda)">
        <title>Whole genome assembly and annotation of the endangered Caribbean coral Acropora cervicornis.</title>
        <authorList>
            <person name="Selwyn J.D."/>
            <person name="Vollmer S.V."/>
        </authorList>
    </citation>
    <scope>NUCLEOTIDE SEQUENCE</scope>
    <source>
        <strain evidence="7">K2</strain>
    </source>
</reference>
<dbReference type="InterPro" id="IPR043502">
    <property type="entry name" value="DNA/RNA_pol_sf"/>
</dbReference>
<keyword evidence="1" id="KW-0479">Metal-binding</keyword>
<keyword evidence="1" id="KW-0863">Zinc-finger</keyword>
<reference evidence="7" key="2">
    <citation type="journal article" date="2023" name="Science">
        <title>Genomic signatures of disease resistance in endangered staghorn corals.</title>
        <authorList>
            <person name="Vollmer S.V."/>
            <person name="Selwyn J.D."/>
            <person name="Despard B.A."/>
            <person name="Roesel C.L."/>
        </authorList>
    </citation>
    <scope>NUCLEOTIDE SEQUENCE</scope>
    <source>
        <strain evidence="7">K2</strain>
    </source>
</reference>
<organism evidence="7 8">
    <name type="scientific">Acropora cervicornis</name>
    <name type="common">Staghorn coral</name>
    <dbReference type="NCBI Taxonomy" id="6130"/>
    <lineage>
        <taxon>Eukaryota</taxon>
        <taxon>Metazoa</taxon>
        <taxon>Cnidaria</taxon>
        <taxon>Anthozoa</taxon>
        <taxon>Hexacorallia</taxon>
        <taxon>Scleractinia</taxon>
        <taxon>Astrocoeniina</taxon>
        <taxon>Acroporidae</taxon>
        <taxon>Acropora</taxon>
    </lineage>
</organism>
<feature type="domain" description="Integrase catalytic" evidence="6">
    <location>
        <begin position="1071"/>
        <end position="1225"/>
    </location>
</feature>
<dbReference type="InterPro" id="IPR021109">
    <property type="entry name" value="Peptidase_aspartic_dom_sf"/>
</dbReference>
<evidence type="ECO:0000313" key="8">
    <source>
        <dbReference type="Proteomes" id="UP001249851"/>
    </source>
</evidence>
<dbReference type="SUPFAM" id="SSF50630">
    <property type="entry name" value="Acid proteases"/>
    <property type="match status" value="1"/>
</dbReference>
<accession>A0AAD9V5Y2</accession>
<evidence type="ECO:0000256" key="2">
    <source>
        <dbReference type="SAM" id="MobiDB-lite"/>
    </source>
</evidence>
<feature type="chain" id="PRO_5042064427" evidence="3">
    <location>
        <begin position="17"/>
        <end position="1394"/>
    </location>
</feature>
<dbReference type="Gene3D" id="3.10.10.10">
    <property type="entry name" value="HIV Type 1 Reverse Transcriptase, subunit A, domain 1"/>
    <property type="match status" value="1"/>
</dbReference>
<name>A0AAD9V5Y2_ACRCE</name>
<gene>
    <name evidence="7" type="ORF">P5673_015355</name>
</gene>
<evidence type="ECO:0000313" key="7">
    <source>
        <dbReference type="EMBL" id="KAK2561935.1"/>
    </source>
</evidence>
<evidence type="ECO:0000256" key="1">
    <source>
        <dbReference type="PROSITE-ProRule" id="PRU00047"/>
    </source>
</evidence>
<dbReference type="PANTHER" id="PTHR37984">
    <property type="entry name" value="PROTEIN CBG26694"/>
    <property type="match status" value="1"/>
</dbReference>
<dbReference type="SUPFAM" id="SSF53098">
    <property type="entry name" value="Ribonuclease H-like"/>
    <property type="match status" value="1"/>
</dbReference>
<evidence type="ECO:0000259" key="4">
    <source>
        <dbReference type="PROSITE" id="PS50158"/>
    </source>
</evidence>
<dbReference type="PROSITE" id="PS50158">
    <property type="entry name" value="ZF_CCHC"/>
    <property type="match status" value="1"/>
</dbReference>
<evidence type="ECO:0000259" key="6">
    <source>
        <dbReference type="PROSITE" id="PS50994"/>
    </source>
</evidence>
<dbReference type="Gene3D" id="1.10.340.70">
    <property type="match status" value="1"/>
</dbReference>
<dbReference type="Gene3D" id="3.30.70.270">
    <property type="match status" value="2"/>
</dbReference>
<dbReference type="GO" id="GO:0003676">
    <property type="term" value="F:nucleic acid binding"/>
    <property type="evidence" value="ECO:0007669"/>
    <property type="project" value="InterPro"/>
</dbReference>
<dbReference type="InterPro" id="IPR041588">
    <property type="entry name" value="Integrase_H2C2"/>
</dbReference>
<dbReference type="FunFam" id="3.30.70.270:FF:000026">
    <property type="entry name" value="Transposon Ty3-G Gag-Pol polyprotein"/>
    <property type="match status" value="1"/>
</dbReference>
<feature type="domain" description="CCHC-type" evidence="4">
    <location>
        <begin position="289"/>
        <end position="305"/>
    </location>
</feature>
<dbReference type="Pfam" id="PF00078">
    <property type="entry name" value="RVT_1"/>
    <property type="match status" value="1"/>
</dbReference>
<dbReference type="Pfam" id="PF00665">
    <property type="entry name" value="rve"/>
    <property type="match status" value="1"/>
</dbReference>
<dbReference type="InterPro" id="IPR050951">
    <property type="entry name" value="Retrovirus_Pol_polyprotein"/>
</dbReference>
<dbReference type="Gene3D" id="3.30.420.10">
    <property type="entry name" value="Ribonuclease H-like superfamily/Ribonuclease H"/>
    <property type="match status" value="1"/>
</dbReference>
<feature type="region of interest" description="Disordered" evidence="2">
    <location>
        <begin position="1343"/>
        <end position="1381"/>
    </location>
</feature>
<dbReference type="PANTHER" id="PTHR37984:SF10">
    <property type="entry name" value="RIBONUCLEASE H"/>
    <property type="match status" value="1"/>
</dbReference>
<keyword evidence="3" id="KW-0732">Signal</keyword>
<dbReference type="InterPro" id="IPR000477">
    <property type="entry name" value="RT_dom"/>
</dbReference>
<protein>
    <submittedName>
        <fullName evidence="7">Transposon Tf2-9 polyprotein</fullName>
    </submittedName>
</protein>
<dbReference type="InterPro" id="IPR043128">
    <property type="entry name" value="Rev_trsase/Diguanyl_cyclase"/>
</dbReference>
<dbReference type="FunFam" id="3.10.20.370:FF:000001">
    <property type="entry name" value="Retrovirus-related Pol polyprotein from transposon 17.6-like protein"/>
    <property type="match status" value="1"/>
</dbReference>
<dbReference type="GO" id="GO:0015074">
    <property type="term" value="P:DNA integration"/>
    <property type="evidence" value="ECO:0007669"/>
    <property type="project" value="InterPro"/>
</dbReference>
<evidence type="ECO:0000256" key="3">
    <source>
        <dbReference type="SAM" id="SignalP"/>
    </source>
</evidence>
<dbReference type="FunFam" id="3.30.420.10:FF:000063">
    <property type="entry name" value="Retrovirus-related Pol polyprotein from transposon 297-like Protein"/>
    <property type="match status" value="1"/>
</dbReference>
<feature type="compositionally biased region" description="Polar residues" evidence="2">
    <location>
        <begin position="1364"/>
        <end position="1378"/>
    </location>
</feature>
<proteinExistence type="predicted"/>
<dbReference type="EMBL" id="JARQWQ010000031">
    <property type="protein sequence ID" value="KAK2561935.1"/>
    <property type="molecule type" value="Genomic_DNA"/>
</dbReference>
<feature type="signal peptide" evidence="3">
    <location>
        <begin position="1"/>
        <end position="16"/>
    </location>
</feature>
<dbReference type="Gene3D" id="2.40.70.10">
    <property type="entry name" value="Acid Proteases"/>
    <property type="match status" value="1"/>
</dbReference>
<evidence type="ECO:0000259" key="5">
    <source>
        <dbReference type="PROSITE" id="PS50878"/>
    </source>
</evidence>
<dbReference type="PROSITE" id="PS50994">
    <property type="entry name" value="INTEGRASE"/>
    <property type="match status" value="1"/>
</dbReference>
<sequence length="1394" mass="158646">MLCVCLVVILSQVILQNTTFLATRIGRSSTSLDSARFWDNAVCVVAYKMTSTNTSGLFGRVGEFDVARETFSAYVERMEMFFTANNIVEITGEGSAATNQVVANRKRAIFLTEVGPEVYSTLRNLLAPAKPKDTQFTDMVRILEKHYNPKPLEIAQSFHFGTRDQKSGESVSDYVLALKRLAVHCNYGEYLNRALRDRFVCGLNNPKIQNKLLNTEDLTFEKACNIAKTMEMADRNTQEFHPSSSTTIQVNKLTEQGKENIDRKYTEQLSCHRCGGSHSGQSCKFKSAKCYKCSKVGHLASVCRSKDDRNKGRVQKVHVSESGNDDCENDDELGIYSLYSLDQNRPNHHRYTLEMKINGKPCMMELDTAADFSIMSKGEYFEKFADKPLTPSQVTLKTYTGEVLEVLGEMYCDIVYKGKQYSLPILVANYDAKPTLLGKNWLRHIKLEWGEIFCIPKGDALNADSQLNDLLSKHSELFTESYEGMRGLEAHITMRDDTRPVFVKARRVPYALKEQVERELDKLERNGVIKKTEKSCWASPIVVVPKADNTVRICGDYKSTINQSVEDEQYVLPTTQDLYTALVGSKVFSKLDLSHAYAQLNVDKESQEYLTIATHKGLYSYLKLPYGVKSSPKMFQAKMDQILLGLEKCVCKQDDILIGGNDWQENLRILADVLDRLHRYNLHLKLPKCEFLKPEVVYLGLRISAEGLQPVEEKINTVKRAPAPQNVNELRSFLGMVQYYHSFLPGLATILAPLHRLLQKNVRWEWSDDCKKAFEACKEGLTSDSLLVHYDLNRKLRLACDASSYGLGAVLSHVMEDGQERPITCASRTLSSSEKNYAQIEREALSIIFGVKKFHQFLYGRKFTLVTDHQPLLTILGPKTAIPPLAAARMQRWAIVLSAYDYQIEYRSSAKHSNCDALSRLPHEDSKIGSESEIYTLSAIDRDFPITATDIGKATLQDPVLSKVLDWVMFGWPEAGTEDLKPYHTRRNEVSCEQNCILWGSRVVIPQVFRGKMLKELHWEHPGVCAMKAIARTCIWWPKMDEEIDREVKLCSVCQNVRSSPPNAPLIPWKWATRPFQRIHIDFCQKGSDFFLVVIDSHSKWIEVQHMTSITTEKTINELRLIFAQHGLPEEVVSANGPQFVSNEFAEFMHQNEIKHTLTPPYYPQSNGAAERAVRIVKEALVEQVLERNKSRSIKHRLADFLIRYRTTLHSTTGAMPAELLMRRRLRTRLSLVKPNLAQTVESKQNQQKEYKDSKSCQDRLFVENDVVRVRNTQASSSTERWILGRVVKVCGPRAYLVKTGHKTRYVHVDHLIKAHDKVPNEIEELDIPIPELCEQSNLGLDYRQDSTSVPQPPVNLSDEDSEPNSSVNEGHVNTSSPVVLRRSERVRKPVVRF</sequence>
<dbReference type="PROSITE" id="PS50878">
    <property type="entry name" value="RT_POL"/>
    <property type="match status" value="1"/>
</dbReference>
<dbReference type="InterPro" id="IPR041577">
    <property type="entry name" value="RT_RNaseH_2"/>
</dbReference>
<dbReference type="SUPFAM" id="SSF56672">
    <property type="entry name" value="DNA/RNA polymerases"/>
    <property type="match status" value="1"/>
</dbReference>
<dbReference type="InterPro" id="IPR036397">
    <property type="entry name" value="RNaseH_sf"/>
</dbReference>
<dbReference type="Pfam" id="PF17921">
    <property type="entry name" value="Integrase_H2C2"/>
    <property type="match status" value="1"/>
</dbReference>
<dbReference type="CDD" id="cd09274">
    <property type="entry name" value="RNase_HI_RT_Ty3"/>
    <property type="match status" value="1"/>
</dbReference>
<comment type="caution">
    <text evidence="7">The sequence shown here is derived from an EMBL/GenBank/DDBJ whole genome shotgun (WGS) entry which is preliminary data.</text>
</comment>
<dbReference type="SMART" id="SM00343">
    <property type="entry name" value="ZnF_C2HC"/>
    <property type="match status" value="1"/>
</dbReference>
<keyword evidence="1" id="KW-0862">Zinc</keyword>
<dbReference type="GO" id="GO:0008270">
    <property type="term" value="F:zinc ion binding"/>
    <property type="evidence" value="ECO:0007669"/>
    <property type="project" value="UniProtKB-KW"/>
</dbReference>
<keyword evidence="8" id="KW-1185">Reference proteome</keyword>
<dbReference type="InterPro" id="IPR012337">
    <property type="entry name" value="RNaseH-like_sf"/>
</dbReference>
<dbReference type="Gene3D" id="4.10.60.10">
    <property type="entry name" value="Zinc finger, CCHC-type"/>
    <property type="match status" value="1"/>
</dbReference>